<dbReference type="InterPro" id="IPR000182">
    <property type="entry name" value="GNAT_dom"/>
</dbReference>
<dbReference type="InterPro" id="IPR050680">
    <property type="entry name" value="YpeA/RimI_acetyltransf"/>
</dbReference>
<organism evidence="4 5">
    <name type="scientific">Bacillus cereus</name>
    <dbReference type="NCBI Taxonomy" id="1396"/>
    <lineage>
        <taxon>Bacteria</taxon>
        <taxon>Bacillati</taxon>
        <taxon>Bacillota</taxon>
        <taxon>Bacilli</taxon>
        <taxon>Bacillales</taxon>
        <taxon>Bacillaceae</taxon>
        <taxon>Bacillus</taxon>
        <taxon>Bacillus cereus group</taxon>
    </lineage>
</organism>
<evidence type="ECO:0000256" key="2">
    <source>
        <dbReference type="ARBA" id="ARBA00023315"/>
    </source>
</evidence>
<dbReference type="PROSITE" id="PS51186">
    <property type="entry name" value="GNAT"/>
    <property type="match status" value="2"/>
</dbReference>
<reference evidence="4 5" key="1">
    <citation type="submission" date="2017-09" db="EMBL/GenBank/DDBJ databases">
        <title>Large-scale bioinformatics analysis of Bacillus genomes uncovers conserved roles of natural products in bacterial physiology.</title>
        <authorList>
            <consortium name="Agbiome Team Llc"/>
            <person name="Bleich R.M."/>
            <person name="Grubbs K.J."/>
            <person name="Santa Maria K.C."/>
            <person name="Allen S.E."/>
            <person name="Farag S."/>
            <person name="Shank E.A."/>
            <person name="Bowers A."/>
        </authorList>
    </citation>
    <scope>NUCLEOTIDE SEQUENCE [LARGE SCALE GENOMIC DNA]</scope>
    <source>
        <strain evidence="4 5">AFS040105</strain>
    </source>
</reference>
<keyword evidence="1 4" id="KW-0808">Transferase</keyword>
<evidence type="ECO:0000313" key="5">
    <source>
        <dbReference type="Proteomes" id="UP000225766"/>
    </source>
</evidence>
<dbReference type="Pfam" id="PF00583">
    <property type="entry name" value="Acetyltransf_1"/>
    <property type="match status" value="2"/>
</dbReference>
<dbReference type="PANTHER" id="PTHR43420">
    <property type="entry name" value="ACETYLTRANSFERASE"/>
    <property type="match status" value="1"/>
</dbReference>
<evidence type="ECO:0000256" key="1">
    <source>
        <dbReference type="ARBA" id="ARBA00022679"/>
    </source>
</evidence>
<dbReference type="GO" id="GO:0016747">
    <property type="term" value="F:acyltransferase activity, transferring groups other than amino-acyl groups"/>
    <property type="evidence" value="ECO:0007669"/>
    <property type="project" value="InterPro"/>
</dbReference>
<name>A0A2C1LI86_BACCE</name>
<proteinExistence type="predicted"/>
<gene>
    <name evidence="4" type="ORF">COD19_22275</name>
</gene>
<evidence type="ECO:0000313" key="4">
    <source>
        <dbReference type="EMBL" id="PGT98186.1"/>
    </source>
</evidence>
<dbReference type="Gene3D" id="3.40.630.30">
    <property type="match status" value="2"/>
</dbReference>
<dbReference type="CDD" id="cd04301">
    <property type="entry name" value="NAT_SF"/>
    <property type="match status" value="2"/>
</dbReference>
<dbReference type="Proteomes" id="UP000225766">
    <property type="component" value="Unassembled WGS sequence"/>
</dbReference>
<comment type="caution">
    <text evidence="4">The sequence shown here is derived from an EMBL/GenBank/DDBJ whole genome shotgun (WGS) entry which is preliminary data.</text>
</comment>
<feature type="domain" description="N-acetyltransferase" evidence="3">
    <location>
        <begin position="9"/>
        <end position="144"/>
    </location>
</feature>
<accession>A0A2C1LI86</accession>
<dbReference type="EMBL" id="NUMG01000034">
    <property type="protein sequence ID" value="PGT98186.1"/>
    <property type="molecule type" value="Genomic_DNA"/>
</dbReference>
<keyword evidence="2" id="KW-0012">Acyltransferase</keyword>
<sequence length="296" mass="33889">MSIKKKKSITTNEMQQMNDLAYICGQHDQIDYSSDLHENFLTTRNKEAINDFLFYDDTQLIGALSMYDFERPTKLELIGFVHPNYRKQQIGTTLLQTAMKEIQSREVDEALLIINGDSTSGKSFADYLKLPYLYSEYSMEFKSKKTQNKLENTIQLTLAPTELLPDLIDVSSKAFGDSVENTAIWLQKMLHSSSHQVYSALINDNIIGTITVTHQEHFTTLSGFAVHPFHQGRGYGKDILTNIVHRLISEGVATIILDVETKNNNALKLYTHCGFEIIMKHDYYNLLHSPLFIYDK</sequence>
<protein>
    <submittedName>
        <fullName evidence="4">GNAT family N-acetyltransferase</fullName>
    </submittedName>
</protein>
<dbReference type="RefSeq" id="WP_098882939.1">
    <property type="nucleotide sequence ID" value="NZ_NUMG01000034.1"/>
</dbReference>
<dbReference type="AlphaFoldDB" id="A0A2C1LI86"/>
<feature type="domain" description="N-acetyltransferase" evidence="3">
    <location>
        <begin position="154"/>
        <end position="296"/>
    </location>
</feature>
<evidence type="ECO:0000259" key="3">
    <source>
        <dbReference type="PROSITE" id="PS51186"/>
    </source>
</evidence>
<dbReference type="SUPFAM" id="SSF55729">
    <property type="entry name" value="Acyl-CoA N-acyltransferases (Nat)"/>
    <property type="match status" value="1"/>
</dbReference>
<dbReference type="InterPro" id="IPR016181">
    <property type="entry name" value="Acyl_CoA_acyltransferase"/>
</dbReference>